<proteinExistence type="predicted"/>
<accession>A0ABW6W3W6</accession>
<dbReference type="PANTHER" id="PTHR35525:SF3">
    <property type="entry name" value="BLL6575 PROTEIN"/>
    <property type="match status" value="1"/>
</dbReference>
<evidence type="ECO:0000313" key="2">
    <source>
        <dbReference type="EMBL" id="MFF5287989.1"/>
    </source>
</evidence>
<evidence type="ECO:0000259" key="1">
    <source>
        <dbReference type="Pfam" id="PF11706"/>
    </source>
</evidence>
<dbReference type="Pfam" id="PF07336">
    <property type="entry name" value="ABATE"/>
    <property type="match status" value="1"/>
</dbReference>
<organism evidence="2 3">
    <name type="scientific">Paractinoplanes globisporus</name>
    <dbReference type="NCBI Taxonomy" id="113565"/>
    <lineage>
        <taxon>Bacteria</taxon>
        <taxon>Bacillati</taxon>
        <taxon>Actinomycetota</taxon>
        <taxon>Actinomycetes</taxon>
        <taxon>Micromonosporales</taxon>
        <taxon>Micromonosporaceae</taxon>
        <taxon>Paractinoplanes</taxon>
    </lineage>
</organism>
<dbReference type="EMBL" id="JBIAZU010000001">
    <property type="protein sequence ID" value="MFF5287989.1"/>
    <property type="molecule type" value="Genomic_DNA"/>
</dbReference>
<dbReference type="InterPro" id="IPR021005">
    <property type="entry name" value="Znf_CGNR"/>
</dbReference>
<dbReference type="PANTHER" id="PTHR35525">
    <property type="entry name" value="BLL6575 PROTEIN"/>
    <property type="match status" value="1"/>
</dbReference>
<dbReference type="InterPro" id="IPR023286">
    <property type="entry name" value="ABATE_dom_sf"/>
</dbReference>
<keyword evidence="3" id="KW-1185">Reference proteome</keyword>
<evidence type="ECO:0000313" key="3">
    <source>
        <dbReference type="Proteomes" id="UP001602245"/>
    </source>
</evidence>
<feature type="domain" description="Zinc finger CGNR" evidence="1">
    <location>
        <begin position="137"/>
        <end position="177"/>
    </location>
</feature>
<protein>
    <submittedName>
        <fullName evidence="2">CGNR zinc finger domain-containing protein</fullName>
    </submittedName>
</protein>
<dbReference type="SUPFAM" id="SSF160904">
    <property type="entry name" value="Jann2411-like"/>
    <property type="match status" value="1"/>
</dbReference>
<dbReference type="Proteomes" id="UP001602245">
    <property type="component" value="Unassembled WGS sequence"/>
</dbReference>
<dbReference type="InterPro" id="IPR010852">
    <property type="entry name" value="ABATE"/>
</dbReference>
<dbReference type="Gene3D" id="1.10.3300.10">
    <property type="entry name" value="Jann2411-like domain"/>
    <property type="match status" value="1"/>
</dbReference>
<dbReference type="RefSeq" id="WP_020518421.1">
    <property type="nucleotide sequence ID" value="NZ_JBIAZU010000001.1"/>
</dbReference>
<gene>
    <name evidence="2" type="ORF">ACFY35_01025</name>
</gene>
<comment type="caution">
    <text evidence="2">The sequence shown here is derived from an EMBL/GenBank/DDBJ whole genome shotgun (WGS) entry which is preliminary data.</text>
</comment>
<dbReference type="Pfam" id="PF11706">
    <property type="entry name" value="zf-CGNR"/>
    <property type="match status" value="1"/>
</dbReference>
<name>A0ABW6W3W6_9ACTN</name>
<sequence>MSKFRTGNGADWLDLLATRLGRYQRKQVEMLADPAALAAWLREHGMEPVTEVTAADVEAVRSLREALHRAATATVHGERPAAEDVRLVQEALASDRPLEVRSGDAGLELTQPADVSVALAWLARQAAVDLTGPTRERLHACGDETCSGIFVDHTGRRRWCSDERCGVRSRVRAHRARARDQTATSM</sequence>
<reference evidence="2 3" key="1">
    <citation type="submission" date="2024-10" db="EMBL/GenBank/DDBJ databases">
        <title>The Natural Products Discovery Center: Release of the First 8490 Sequenced Strains for Exploring Actinobacteria Biosynthetic Diversity.</title>
        <authorList>
            <person name="Kalkreuter E."/>
            <person name="Kautsar S.A."/>
            <person name="Yang D."/>
            <person name="Bader C.D."/>
            <person name="Teijaro C.N."/>
            <person name="Fluegel L."/>
            <person name="Davis C.M."/>
            <person name="Simpson J.R."/>
            <person name="Lauterbach L."/>
            <person name="Steele A.D."/>
            <person name="Gui C."/>
            <person name="Meng S."/>
            <person name="Li G."/>
            <person name="Viehrig K."/>
            <person name="Ye F."/>
            <person name="Su P."/>
            <person name="Kiefer A.F."/>
            <person name="Nichols A."/>
            <person name="Cepeda A.J."/>
            <person name="Yan W."/>
            <person name="Fan B."/>
            <person name="Jiang Y."/>
            <person name="Adhikari A."/>
            <person name="Zheng C.-J."/>
            <person name="Schuster L."/>
            <person name="Cowan T.M."/>
            <person name="Smanski M.J."/>
            <person name="Chevrette M.G."/>
            <person name="De Carvalho L.P.S."/>
            <person name="Shen B."/>
        </authorList>
    </citation>
    <scope>NUCLEOTIDE SEQUENCE [LARGE SCALE GENOMIC DNA]</scope>
    <source>
        <strain evidence="2 3">NPDC000087</strain>
    </source>
</reference>